<feature type="domain" description="Gfo/Idh/MocA-like oxidoreductase N-terminal" evidence="1">
    <location>
        <begin position="12"/>
        <end position="131"/>
    </location>
</feature>
<evidence type="ECO:0008006" key="5">
    <source>
        <dbReference type="Google" id="ProtNLM"/>
    </source>
</evidence>
<evidence type="ECO:0000313" key="3">
    <source>
        <dbReference type="EMBL" id="ATC63288.1"/>
    </source>
</evidence>
<reference evidence="3 4" key="1">
    <citation type="submission" date="2017-09" db="EMBL/GenBank/DDBJ databases">
        <title>Complete genome sequence of Verrucomicrobial strain HZ-65, isolated from freshwater.</title>
        <authorList>
            <person name="Choi A."/>
        </authorList>
    </citation>
    <scope>NUCLEOTIDE SEQUENCE [LARGE SCALE GENOMIC DNA]</scope>
    <source>
        <strain evidence="3 4">HZ-65</strain>
    </source>
</reference>
<gene>
    <name evidence="3" type="ORF">CMV30_04575</name>
</gene>
<dbReference type="EMBL" id="CP023344">
    <property type="protein sequence ID" value="ATC63288.1"/>
    <property type="molecule type" value="Genomic_DNA"/>
</dbReference>
<feature type="domain" description="GFO/IDH/MocA-like oxidoreductase" evidence="2">
    <location>
        <begin position="139"/>
        <end position="255"/>
    </location>
</feature>
<organism evidence="3 4">
    <name type="scientific">Nibricoccus aquaticus</name>
    <dbReference type="NCBI Taxonomy" id="2576891"/>
    <lineage>
        <taxon>Bacteria</taxon>
        <taxon>Pseudomonadati</taxon>
        <taxon>Verrucomicrobiota</taxon>
        <taxon>Opitutia</taxon>
        <taxon>Opitutales</taxon>
        <taxon>Opitutaceae</taxon>
        <taxon>Nibricoccus</taxon>
    </lineage>
</organism>
<dbReference type="InterPro" id="IPR036291">
    <property type="entry name" value="NAD(P)-bd_dom_sf"/>
</dbReference>
<proteinExistence type="predicted"/>
<dbReference type="PANTHER" id="PTHR43377:SF1">
    <property type="entry name" value="BILIVERDIN REDUCTASE A"/>
    <property type="match status" value="1"/>
</dbReference>
<dbReference type="PANTHER" id="PTHR43377">
    <property type="entry name" value="BILIVERDIN REDUCTASE A"/>
    <property type="match status" value="1"/>
</dbReference>
<dbReference type="SUPFAM" id="SSF51735">
    <property type="entry name" value="NAD(P)-binding Rossmann-fold domains"/>
    <property type="match status" value="1"/>
</dbReference>
<name>A0A290QD78_9BACT</name>
<sequence length="355" mass="38368">MTTSTASSPIPVVLVGCGAVSRLFYVPALRELARHGILRTNAVVDPSANARESLGTELQAKPCATLAEGLASGARLAIIATPPKFHREQTEAAFAAGLDVLCEKPLASNSAEGAAMVAAGARSGQRLAAGHYKRFMPAHRAIKLLIERQPFGPLREVTLTEGGRFGWPAATDSFFRKEQTPGGVLLDIGVHVLDLLLWWLGEPDRFTYADDAEGGLEANCQFNAEFPNNVQVSLRLSRDWPTPNCYVFRFERATIHARVNASNHLELTLDGFPMTFAAELRDPLPPVPTGPTAALETNPQAFIAQLADVCAAIRENRSPFITGADGLRAITLIEKCYQARQPLTQPWLAPLPKAL</sequence>
<dbReference type="KEGG" id="vbh:CMV30_04575"/>
<evidence type="ECO:0000313" key="4">
    <source>
        <dbReference type="Proteomes" id="UP000217265"/>
    </source>
</evidence>
<keyword evidence="4" id="KW-1185">Reference proteome</keyword>
<dbReference type="Gene3D" id="3.30.360.10">
    <property type="entry name" value="Dihydrodipicolinate Reductase, domain 2"/>
    <property type="match status" value="1"/>
</dbReference>
<dbReference type="SUPFAM" id="SSF55347">
    <property type="entry name" value="Glyceraldehyde-3-phosphate dehydrogenase-like, C-terminal domain"/>
    <property type="match status" value="1"/>
</dbReference>
<dbReference type="OrthoDB" id="9815825at2"/>
<dbReference type="InterPro" id="IPR051450">
    <property type="entry name" value="Gfo/Idh/MocA_Oxidoreductases"/>
</dbReference>
<dbReference type="InterPro" id="IPR000683">
    <property type="entry name" value="Gfo/Idh/MocA-like_OxRdtase_N"/>
</dbReference>
<dbReference type="Gene3D" id="3.40.50.720">
    <property type="entry name" value="NAD(P)-binding Rossmann-like Domain"/>
    <property type="match status" value="1"/>
</dbReference>
<evidence type="ECO:0000259" key="1">
    <source>
        <dbReference type="Pfam" id="PF01408"/>
    </source>
</evidence>
<accession>A0A290QD78</accession>
<dbReference type="InterPro" id="IPR055170">
    <property type="entry name" value="GFO_IDH_MocA-like_dom"/>
</dbReference>
<dbReference type="Pfam" id="PF22725">
    <property type="entry name" value="GFO_IDH_MocA_C3"/>
    <property type="match status" value="1"/>
</dbReference>
<dbReference type="Pfam" id="PF01408">
    <property type="entry name" value="GFO_IDH_MocA"/>
    <property type="match status" value="1"/>
</dbReference>
<protein>
    <recommendedName>
        <fullName evidence="5">Oxidoreductase</fullName>
    </recommendedName>
</protein>
<dbReference type="AlphaFoldDB" id="A0A290QD78"/>
<dbReference type="Proteomes" id="UP000217265">
    <property type="component" value="Chromosome"/>
</dbReference>
<evidence type="ECO:0000259" key="2">
    <source>
        <dbReference type="Pfam" id="PF22725"/>
    </source>
</evidence>
<dbReference type="GO" id="GO:0000166">
    <property type="term" value="F:nucleotide binding"/>
    <property type="evidence" value="ECO:0007669"/>
    <property type="project" value="InterPro"/>
</dbReference>
<dbReference type="RefSeq" id="WP_096054920.1">
    <property type="nucleotide sequence ID" value="NZ_CP023344.1"/>
</dbReference>